<keyword evidence="3" id="KW-1185">Reference proteome</keyword>
<dbReference type="OrthoDB" id="9815689at2"/>
<reference evidence="3" key="1">
    <citation type="submission" date="2016-10" db="EMBL/GenBank/DDBJ databases">
        <authorList>
            <person name="Varghese N."/>
            <person name="Submissions S."/>
        </authorList>
    </citation>
    <scope>NUCLEOTIDE SEQUENCE [LARGE SCALE GENOMIC DNA]</scope>
    <source>
        <strain evidence="3">CGMCC 1.3431</strain>
    </source>
</reference>
<feature type="compositionally biased region" description="Acidic residues" evidence="1">
    <location>
        <begin position="120"/>
        <end position="163"/>
    </location>
</feature>
<evidence type="ECO:0000313" key="3">
    <source>
        <dbReference type="Proteomes" id="UP000199150"/>
    </source>
</evidence>
<organism evidence="2 3">
    <name type="scientific">Asticcacaulis taihuensis</name>
    <dbReference type="NCBI Taxonomy" id="260084"/>
    <lineage>
        <taxon>Bacteria</taxon>
        <taxon>Pseudomonadati</taxon>
        <taxon>Pseudomonadota</taxon>
        <taxon>Alphaproteobacteria</taxon>
        <taxon>Caulobacterales</taxon>
        <taxon>Caulobacteraceae</taxon>
        <taxon>Asticcacaulis</taxon>
    </lineage>
</organism>
<dbReference type="STRING" id="260084.SAMN02927928_1946"/>
<dbReference type="Pfam" id="PF09538">
    <property type="entry name" value="FYDLN_acid"/>
    <property type="match status" value="1"/>
</dbReference>
<dbReference type="NCBIfam" id="TIGR02300">
    <property type="entry name" value="FYDLN_acid"/>
    <property type="match status" value="1"/>
</dbReference>
<feature type="region of interest" description="Disordered" evidence="1">
    <location>
        <begin position="27"/>
        <end position="163"/>
    </location>
</feature>
<feature type="compositionally biased region" description="Acidic residues" evidence="1">
    <location>
        <begin position="74"/>
        <end position="107"/>
    </location>
</feature>
<dbReference type="InterPro" id="IPR012644">
    <property type="entry name" value="CHP02300_FYDLN_acid"/>
</dbReference>
<evidence type="ECO:0000256" key="1">
    <source>
        <dbReference type="SAM" id="MobiDB-lite"/>
    </source>
</evidence>
<sequence>MADPALGTKQVCPNCTAKFYDLNKHPAHCPRCDTEFDQEEVVRTRRSRVRSTAPDYEDADEDSEDQVKGKTGGEDDEDEEPETVTPEIDEVVTDDALLIDEDEDLDPADPARVGAPGENVDMDIEDADLGDDDADDVPFLEDDEDADFDEEIDGLPGEDEDDR</sequence>
<gene>
    <name evidence="2" type="ORF">SAMN02927928_1946</name>
</gene>
<dbReference type="AlphaFoldDB" id="A0A1G4RI24"/>
<evidence type="ECO:0000313" key="2">
    <source>
        <dbReference type="EMBL" id="SCW56416.1"/>
    </source>
</evidence>
<dbReference type="RefSeq" id="WP_090646976.1">
    <property type="nucleotide sequence ID" value="NZ_CBCRYE010000006.1"/>
</dbReference>
<accession>A0A1G4RI24</accession>
<dbReference type="Proteomes" id="UP000199150">
    <property type="component" value="Unassembled WGS sequence"/>
</dbReference>
<proteinExistence type="predicted"/>
<protein>
    <submittedName>
        <fullName evidence="2">TIGR02300 family protein</fullName>
    </submittedName>
</protein>
<feature type="compositionally biased region" description="Acidic residues" evidence="1">
    <location>
        <begin position="55"/>
        <end position="64"/>
    </location>
</feature>
<dbReference type="EMBL" id="FMTS01000002">
    <property type="protein sequence ID" value="SCW56416.1"/>
    <property type="molecule type" value="Genomic_DNA"/>
</dbReference>
<name>A0A1G4RI24_9CAUL</name>